<dbReference type="AlphaFoldDB" id="A0AAE3FF11"/>
<keyword evidence="11 15" id="KW-0067">ATP-binding</keyword>
<evidence type="ECO:0000256" key="3">
    <source>
        <dbReference type="ARBA" id="ARBA00005201"/>
    </source>
</evidence>
<comment type="catalytic activity">
    <reaction evidence="14 15">
        <text>FMN + ATP + H(+) = FAD + diphosphate</text>
        <dbReference type="Rhea" id="RHEA:17237"/>
        <dbReference type="ChEBI" id="CHEBI:15378"/>
        <dbReference type="ChEBI" id="CHEBI:30616"/>
        <dbReference type="ChEBI" id="CHEBI:33019"/>
        <dbReference type="ChEBI" id="CHEBI:57692"/>
        <dbReference type="ChEBI" id="CHEBI:58210"/>
        <dbReference type="EC" id="2.7.7.2"/>
    </reaction>
</comment>
<dbReference type="GO" id="GO:0009231">
    <property type="term" value="P:riboflavin biosynthetic process"/>
    <property type="evidence" value="ECO:0007669"/>
    <property type="project" value="InterPro"/>
</dbReference>
<comment type="catalytic activity">
    <reaction evidence="13 15">
        <text>riboflavin + ATP = FMN + ADP + H(+)</text>
        <dbReference type="Rhea" id="RHEA:14357"/>
        <dbReference type="ChEBI" id="CHEBI:15378"/>
        <dbReference type="ChEBI" id="CHEBI:30616"/>
        <dbReference type="ChEBI" id="CHEBI:57986"/>
        <dbReference type="ChEBI" id="CHEBI:58210"/>
        <dbReference type="ChEBI" id="CHEBI:456216"/>
        <dbReference type="EC" id="2.7.1.26"/>
    </reaction>
</comment>
<dbReference type="InterPro" id="IPR014729">
    <property type="entry name" value="Rossmann-like_a/b/a_fold"/>
</dbReference>
<comment type="pathway">
    <text evidence="3 15">Cofactor biosynthesis; FMN biosynthesis; FMN from riboflavin (ATP route): step 1/1.</text>
</comment>
<sequence length="300" mass="32311">MVSEAGGNVVVLGFFDGVHIGHQALLSAAREMADGIGCPVAVRTFETLPGREYLTPPPLREKWLKRFGADAVISDSFSGLKDLDPESFVRDILISDTGAAACVCGYNYHFGAGGKAGADSLAALCRKYKIPCRTVGEVRAELDGEEIPVCSTVIRRLISEGRITDADRLLGHAFEICGEVVHGRQFGRTVGLPTANILPPPHAVLPPDGVYSTFCHIGGKSYPSVTDIGVRPTFSGSERRIETHIIGFSGDLYGAPLTVGFISRQRSEIKFSSPEALVAEITRNADTAVEDWGRRDDFFL</sequence>
<keyword evidence="10 15" id="KW-0274">FAD</keyword>
<evidence type="ECO:0000256" key="10">
    <source>
        <dbReference type="ARBA" id="ARBA00022827"/>
    </source>
</evidence>
<dbReference type="GO" id="GO:0005524">
    <property type="term" value="F:ATP binding"/>
    <property type="evidence" value="ECO:0007669"/>
    <property type="project" value="UniProtKB-UniRule"/>
</dbReference>
<evidence type="ECO:0000256" key="2">
    <source>
        <dbReference type="ARBA" id="ARBA00004726"/>
    </source>
</evidence>
<proteinExistence type="inferred from homology"/>
<dbReference type="PANTHER" id="PTHR22749">
    <property type="entry name" value="RIBOFLAVIN KINASE/FMN ADENYLYLTRANSFERASE"/>
    <property type="match status" value="1"/>
</dbReference>
<evidence type="ECO:0000256" key="5">
    <source>
        <dbReference type="ARBA" id="ARBA00022643"/>
    </source>
</evidence>
<dbReference type="InterPro" id="IPR023465">
    <property type="entry name" value="Riboflavin_kinase_dom_sf"/>
</dbReference>
<dbReference type="GO" id="GO:0003919">
    <property type="term" value="F:FMN adenylyltransferase activity"/>
    <property type="evidence" value="ECO:0007669"/>
    <property type="project" value="UniProtKB-UniRule"/>
</dbReference>
<evidence type="ECO:0000259" key="16">
    <source>
        <dbReference type="SMART" id="SM00904"/>
    </source>
</evidence>
<dbReference type="PANTHER" id="PTHR22749:SF6">
    <property type="entry name" value="RIBOFLAVIN KINASE"/>
    <property type="match status" value="1"/>
</dbReference>
<dbReference type="SUPFAM" id="SSF52374">
    <property type="entry name" value="Nucleotidylyl transferase"/>
    <property type="match status" value="1"/>
</dbReference>
<keyword evidence="9 15" id="KW-0418">Kinase</keyword>
<dbReference type="SMART" id="SM00904">
    <property type="entry name" value="Flavokinase"/>
    <property type="match status" value="1"/>
</dbReference>
<dbReference type="GO" id="GO:0006747">
    <property type="term" value="P:FAD biosynthetic process"/>
    <property type="evidence" value="ECO:0007669"/>
    <property type="project" value="UniProtKB-UniRule"/>
</dbReference>
<evidence type="ECO:0000313" key="17">
    <source>
        <dbReference type="EMBL" id="MCI5755156.1"/>
    </source>
</evidence>
<feature type="domain" description="Riboflavin kinase" evidence="16">
    <location>
        <begin position="169"/>
        <end position="293"/>
    </location>
</feature>
<protein>
    <recommendedName>
        <fullName evidence="15">Riboflavin biosynthesis protein</fullName>
    </recommendedName>
    <domain>
        <recommendedName>
            <fullName evidence="15">Riboflavin kinase</fullName>
            <ecNumber evidence="15">2.7.1.26</ecNumber>
        </recommendedName>
        <alternativeName>
            <fullName evidence="15">Flavokinase</fullName>
        </alternativeName>
    </domain>
    <domain>
        <recommendedName>
            <fullName evidence="15">FMN adenylyltransferase</fullName>
            <ecNumber evidence="15">2.7.7.2</ecNumber>
        </recommendedName>
        <alternativeName>
            <fullName evidence="15">FAD pyrophosphorylase</fullName>
        </alternativeName>
        <alternativeName>
            <fullName evidence="15">FAD synthase</fullName>
        </alternativeName>
    </domain>
</protein>
<accession>A0AAE3FF11</accession>
<dbReference type="Proteomes" id="UP001139365">
    <property type="component" value="Unassembled WGS sequence"/>
</dbReference>
<dbReference type="InterPro" id="IPR002606">
    <property type="entry name" value="Riboflavin_kinase_bac"/>
</dbReference>
<evidence type="ECO:0000256" key="12">
    <source>
        <dbReference type="ARBA" id="ARBA00023268"/>
    </source>
</evidence>
<dbReference type="Pfam" id="PF01687">
    <property type="entry name" value="Flavokinase"/>
    <property type="match status" value="1"/>
</dbReference>
<name>A0AAE3FF11_9BACT</name>
<keyword evidence="8 15" id="KW-0547">Nucleotide-binding</keyword>
<evidence type="ECO:0000256" key="15">
    <source>
        <dbReference type="PIRNR" id="PIRNR004491"/>
    </source>
</evidence>
<dbReference type="EMBL" id="JALEMU010000044">
    <property type="protein sequence ID" value="MCI5755156.1"/>
    <property type="molecule type" value="Genomic_DNA"/>
</dbReference>
<keyword evidence="5 15" id="KW-0288">FMN</keyword>
<gene>
    <name evidence="17" type="ORF">MR241_02540</name>
</gene>
<evidence type="ECO:0000256" key="1">
    <source>
        <dbReference type="ARBA" id="ARBA00002121"/>
    </source>
</evidence>
<evidence type="ECO:0000313" key="18">
    <source>
        <dbReference type="Proteomes" id="UP001139365"/>
    </source>
</evidence>
<evidence type="ECO:0000256" key="9">
    <source>
        <dbReference type="ARBA" id="ARBA00022777"/>
    </source>
</evidence>
<keyword evidence="6 15" id="KW-0808">Transferase</keyword>
<dbReference type="InterPro" id="IPR015865">
    <property type="entry name" value="Riboflavin_kinase_bac/euk"/>
</dbReference>
<dbReference type="EC" id="2.7.1.26" evidence="15"/>
<comment type="caution">
    <text evidence="17">The sequence shown here is derived from an EMBL/GenBank/DDBJ whole genome shotgun (WGS) entry which is preliminary data.</text>
</comment>
<dbReference type="Gene3D" id="2.40.30.30">
    <property type="entry name" value="Riboflavin kinase-like"/>
    <property type="match status" value="1"/>
</dbReference>
<dbReference type="CDD" id="cd02064">
    <property type="entry name" value="FAD_synthetase_N"/>
    <property type="match status" value="1"/>
</dbReference>
<evidence type="ECO:0000256" key="13">
    <source>
        <dbReference type="ARBA" id="ARBA00047880"/>
    </source>
</evidence>
<evidence type="ECO:0000256" key="8">
    <source>
        <dbReference type="ARBA" id="ARBA00022741"/>
    </source>
</evidence>
<organism evidence="17 18">
    <name type="scientific">Candidatus Colimorpha enterica</name>
    <dbReference type="NCBI Taxonomy" id="3083063"/>
    <lineage>
        <taxon>Bacteria</taxon>
        <taxon>Pseudomonadati</taxon>
        <taxon>Bacteroidota</taxon>
        <taxon>Bacteroidia</taxon>
        <taxon>Bacteroidales</taxon>
        <taxon>Candidatus Colimorpha</taxon>
    </lineage>
</organism>
<dbReference type="GO" id="GO:0009398">
    <property type="term" value="P:FMN biosynthetic process"/>
    <property type="evidence" value="ECO:0007669"/>
    <property type="project" value="UniProtKB-UniRule"/>
</dbReference>
<dbReference type="InterPro" id="IPR023468">
    <property type="entry name" value="Riboflavin_kinase"/>
</dbReference>
<keyword evidence="7 15" id="KW-0548">Nucleotidyltransferase</keyword>
<dbReference type="InterPro" id="IPR015864">
    <property type="entry name" value="FAD_synthase"/>
</dbReference>
<evidence type="ECO:0000256" key="6">
    <source>
        <dbReference type="ARBA" id="ARBA00022679"/>
    </source>
</evidence>
<evidence type="ECO:0000256" key="4">
    <source>
        <dbReference type="ARBA" id="ARBA00022630"/>
    </source>
</evidence>
<reference evidence="17 18" key="1">
    <citation type="submission" date="2022-03" db="EMBL/GenBank/DDBJ databases">
        <title>Metagenome-assembled genomes from swine fecal metagenomes.</title>
        <authorList>
            <person name="Holman D.B."/>
            <person name="Kommadath A."/>
        </authorList>
    </citation>
    <scope>NUCLEOTIDE SEQUENCE [LARGE SCALE GENOMIC DNA]</scope>
    <source>
        <strain evidence="17">SUG147</strain>
    </source>
</reference>
<keyword evidence="4 15" id="KW-0285">Flavoprotein</keyword>
<dbReference type="GO" id="GO:0008531">
    <property type="term" value="F:riboflavin kinase activity"/>
    <property type="evidence" value="ECO:0007669"/>
    <property type="project" value="UniProtKB-UniRule"/>
</dbReference>
<dbReference type="SUPFAM" id="SSF82114">
    <property type="entry name" value="Riboflavin kinase-like"/>
    <property type="match status" value="1"/>
</dbReference>
<dbReference type="EC" id="2.7.7.2" evidence="15"/>
<comment type="pathway">
    <text evidence="2 15">Cofactor biosynthesis; FAD biosynthesis; FAD from FMN: step 1/1.</text>
</comment>
<dbReference type="PIRSF" id="PIRSF004491">
    <property type="entry name" value="FAD_Synth"/>
    <property type="match status" value="1"/>
</dbReference>
<keyword evidence="12" id="KW-0511">Multifunctional enzyme</keyword>
<evidence type="ECO:0000256" key="14">
    <source>
        <dbReference type="ARBA" id="ARBA00049494"/>
    </source>
</evidence>
<comment type="similarity">
    <text evidence="15">Belongs to the ribF family.</text>
</comment>
<evidence type="ECO:0000256" key="7">
    <source>
        <dbReference type="ARBA" id="ARBA00022695"/>
    </source>
</evidence>
<comment type="function">
    <text evidence="1">Catalyzes the phosphorylation of riboflavin to FMN followed by the adenylation of FMN to FAD.</text>
</comment>
<dbReference type="Gene3D" id="3.40.50.620">
    <property type="entry name" value="HUPs"/>
    <property type="match status" value="1"/>
</dbReference>
<dbReference type="Pfam" id="PF06574">
    <property type="entry name" value="FAD_syn"/>
    <property type="match status" value="1"/>
</dbReference>
<evidence type="ECO:0000256" key="11">
    <source>
        <dbReference type="ARBA" id="ARBA00022840"/>
    </source>
</evidence>